<reference evidence="4" key="1">
    <citation type="journal article" date="2006" name="Science">
        <title>Ancient noncoding elements conserved in the human genome.</title>
        <authorList>
            <person name="Venkatesh B."/>
            <person name="Kirkness E.F."/>
            <person name="Loh Y.H."/>
            <person name="Halpern A.L."/>
            <person name="Lee A.P."/>
            <person name="Johnson J."/>
            <person name="Dandona N."/>
            <person name="Viswanathan L.D."/>
            <person name="Tay A."/>
            <person name="Venter J.C."/>
            <person name="Strausberg R.L."/>
            <person name="Brenner S."/>
        </authorList>
    </citation>
    <scope>NUCLEOTIDE SEQUENCE [LARGE SCALE GENOMIC DNA]</scope>
</reference>
<dbReference type="SMART" id="SM00233">
    <property type="entry name" value="PH"/>
    <property type="match status" value="1"/>
</dbReference>
<dbReference type="AlphaFoldDB" id="A0A4W3IV44"/>
<reference evidence="4" key="3">
    <citation type="journal article" date="2014" name="Nature">
        <title>Elephant shark genome provides unique insights into gnathostome evolution.</title>
        <authorList>
            <consortium name="International Elephant Shark Genome Sequencing Consortium"/>
            <person name="Venkatesh B."/>
            <person name="Lee A.P."/>
            <person name="Ravi V."/>
            <person name="Maurya A.K."/>
            <person name="Lian M.M."/>
            <person name="Swann J.B."/>
            <person name="Ohta Y."/>
            <person name="Flajnik M.F."/>
            <person name="Sutoh Y."/>
            <person name="Kasahara M."/>
            <person name="Hoon S."/>
            <person name="Gangu V."/>
            <person name="Roy S.W."/>
            <person name="Irimia M."/>
            <person name="Korzh V."/>
            <person name="Kondrychyn I."/>
            <person name="Lim Z.W."/>
            <person name="Tay B.H."/>
            <person name="Tohari S."/>
            <person name="Kong K.W."/>
            <person name="Ho S."/>
            <person name="Lorente-Galdos B."/>
            <person name="Quilez J."/>
            <person name="Marques-Bonet T."/>
            <person name="Raney B.J."/>
            <person name="Ingham P.W."/>
            <person name="Tay A."/>
            <person name="Hillier L.W."/>
            <person name="Minx P."/>
            <person name="Boehm T."/>
            <person name="Wilson R.K."/>
            <person name="Brenner S."/>
            <person name="Warren W.C."/>
        </authorList>
    </citation>
    <scope>NUCLEOTIDE SEQUENCE [LARGE SCALE GENOMIC DNA]</scope>
</reference>
<dbReference type="InterPro" id="IPR000219">
    <property type="entry name" value="DH_dom"/>
</dbReference>
<dbReference type="Ensembl" id="ENSCMIT00000033838.1">
    <property type="protein sequence ID" value="ENSCMIP00000033332.1"/>
    <property type="gene ID" value="ENSCMIG00000014226.1"/>
</dbReference>
<dbReference type="OMA" id="GFLKHEE"/>
<organism evidence="3 4">
    <name type="scientific">Callorhinchus milii</name>
    <name type="common">Ghost shark</name>
    <dbReference type="NCBI Taxonomy" id="7868"/>
    <lineage>
        <taxon>Eukaryota</taxon>
        <taxon>Metazoa</taxon>
        <taxon>Chordata</taxon>
        <taxon>Craniata</taxon>
        <taxon>Vertebrata</taxon>
        <taxon>Chondrichthyes</taxon>
        <taxon>Holocephali</taxon>
        <taxon>Chimaeriformes</taxon>
        <taxon>Callorhinchidae</taxon>
        <taxon>Callorhinchus</taxon>
    </lineage>
</organism>
<dbReference type="InterPro" id="IPR011993">
    <property type="entry name" value="PH-like_dom_sf"/>
</dbReference>
<dbReference type="SMART" id="SM00325">
    <property type="entry name" value="RhoGEF"/>
    <property type="match status" value="1"/>
</dbReference>
<dbReference type="InParanoid" id="A0A4W3IV44"/>
<dbReference type="GeneTree" id="ENSGT00940000162507"/>
<dbReference type="PANTHER" id="PTHR45845:SF2">
    <property type="entry name" value="RIKEN CDNA D630003M21 GENE"/>
    <property type="match status" value="1"/>
</dbReference>
<dbReference type="CDD" id="cd00160">
    <property type="entry name" value="RhoGEF"/>
    <property type="match status" value="1"/>
</dbReference>
<dbReference type="InterPro" id="IPR001849">
    <property type="entry name" value="PH_domain"/>
</dbReference>
<accession>A0A4W3IV44</accession>
<dbReference type="InterPro" id="IPR052231">
    <property type="entry name" value="Rho_GEF_signaling-related"/>
</dbReference>
<dbReference type="Proteomes" id="UP000314986">
    <property type="component" value="Unassembled WGS sequence"/>
</dbReference>
<dbReference type="InterPro" id="IPR035899">
    <property type="entry name" value="DBL_dom_sf"/>
</dbReference>
<dbReference type="InterPro" id="IPR055251">
    <property type="entry name" value="SOS1_NGEF_PH"/>
</dbReference>
<dbReference type="Gene3D" id="2.30.29.30">
    <property type="entry name" value="Pleckstrin-homology domain (PH domain)/Phosphotyrosine-binding domain (PTB)"/>
    <property type="match status" value="1"/>
</dbReference>
<reference evidence="3" key="4">
    <citation type="submission" date="2025-08" db="UniProtKB">
        <authorList>
            <consortium name="Ensembl"/>
        </authorList>
    </citation>
    <scope>IDENTIFICATION</scope>
</reference>
<dbReference type="Pfam" id="PF00621">
    <property type="entry name" value="RhoGEF"/>
    <property type="match status" value="1"/>
</dbReference>
<dbReference type="PROSITE" id="PS50003">
    <property type="entry name" value="PH_DOMAIN"/>
    <property type="match status" value="1"/>
</dbReference>
<dbReference type="GO" id="GO:0005085">
    <property type="term" value="F:guanyl-nucleotide exchange factor activity"/>
    <property type="evidence" value="ECO:0007669"/>
    <property type="project" value="InterPro"/>
</dbReference>
<evidence type="ECO:0000313" key="3">
    <source>
        <dbReference type="Ensembl" id="ENSCMIP00000033332.1"/>
    </source>
</evidence>
<evidence type="ECO:0000259" key="1">
    <source>
        <dbReference type="PROSITE" id="PS50003"/>
    </source>
</evidence>
<dbReference type="SUPFAM" id="SSF48065">
    <property type="entry name" value="DBL homology domain (DH-domain)"/>
    <property type="match status" value="1"/>
</dbReference>
<keyword evidence="4" id="KW-1185">Reference proteome</keyword>
<dbReference type="Pfam" id="PF22697">
    <property type="entry name" value="SOS1_NGEF_PH"/>
    <property type="match status" value="1"/>
</dbReference>
<reference evidence="3" key="5">
    <citation type="submission" date="2025-09" db="UniProtKB">
        <authorList>
            <consortium name="Ensembl"/>
        </authorList>
    </citation>
    <scope>IDENTIFICATION</scope>
</reference>
<feature type="domain" description="DH" evidence="2">
    <location>
        <begin position="127"/>
        <end position="304"/>
    </location>
</feature>
<protein>
    <submittedName>
        <fullName evidence="3">Uncharacterized protein</fullName>
    </submittedName>
</protein>
<dbReference type="SUPFAM" id="SSF50729">
    <property type="entry name" value="PH domain-like"/>
    <property type="match status" value="1"/>
</dbReference>
<dbReference type="Gene3D" id="1.20.900.10">
    <property type="entry name" value="Dbl homology (DH) domain"/>
    <property type="match status" value="1"/>
</dbReference>
<evidence type="ECO:0000313" key="4">
    <source>
        <dbReference type="Proteomes" id="UP000314986"/>
    </source>
</evidence>
<evidence type="ECO:0000259" key="2">
    <source>
        <dbReference type="PROSITE" id="PS50010"/>
    </source>
</evidence>
<dbReference type="STRING" id="7868.ENSCMIP00000033332"/>
<reference evidence="4" key="2">
    <citation type="journal article" date="2007" name="PLoS Biol.">
        <title>Survey sequencing and comparative analysis of the elephant shark (Callorhinchus milii) genome.</title>
        <authorList>
            <person name="Venkatesh B."/>
            <person name="Kirkness E.F."/>
            <person name="Loh Y.H."/>
            <person name="Halpern A.L."/>
            <person name="Lee A.P."/>
            <person name="Johnson J."/>
            <person name="Dandona N."/>
            <person name="Viswanathan L.D."/>
            <person name="Tay A."/>
            <person name="Venter J.C."/>
            <person name="Strausberg R.L."/>
            <person name="Brenner S."/>
        </authorList>
    </citation>
    <scope>NUCLEOTIDE SEQUENCE [LARGE SCALE GENOMIC DNA]</scope>
</reference>
<proteinExistence type="predicted"/>
<dbReference type="CDD" id="cd13242">
    <property type="entry name" value="PH_puratrophin-1"/>
    <property type="match status" value="1"/>
</dbReference>
<dbReference type="PANTHER" id="PTHR45845">
    <property type="entry name" value="RHO GUANINE NUCLEOTIDE EXCHANGE FACTOR-RELATED"/>
    <property type="match status" value="1"/>
</dbReference>
<dbReference type="PROSITE" id="PS50010">
    <property type="entry name" value="DH_2"/>
    <property type="match status" value="1"/>
</dbReference>
<sequence>MPKVPRSAVLQQLEGYQQRFGEFSEDKFQQTKVRISGLNSTKGTKVWNMTWLKCQEVRQLLEEKLEICRKALRDGNDHCTGDKKSPGDKVQEGSDNPSRFTLFVFESLSHRDLFLLPLCLLVISSTKLQRIMEEMLITERKYVRSLGYIIAHYFPEMERPDLPQDLRGQRATIFGNLEKLHDFHSQYFLKELEACVQDPISVGHSFLRYEEQFALYALYSKNKPQSDFLLSSHGNTFFRSKQLELGDKMDLASYLLKPIQRISKYNLLLKDMIKECGTAQSQERKELLVAHEIVRFQLRHGNDLLAMDDIQECDVNLKEQGQLLRQDEFIIWYGRKKLYRHVFLFEDLILFSKTKKTEGSNDIYIYKQSFKTSEIGITHNSGESGLRFEIWFRRQKSQDTYILHSPSPEVKQAWIEDLERILWNQALRNRELRMQERVFMGIGCKPFMDIKPSEAAINDRAVDCVTKGKDARMPTLLAGAVLEQAKRPNSTGSNGSICSSGSHASSSSSGFGSLNMHLYASSPSTSGGTALINGAFYNMHMRIDEDDLECDPDDRRK</sequence>
<name>A0A4W3IV44_CALMI</name>
<feature type="domain" description="PH" evidence="1">
    <location>
        <begin position="316"/>
        <end position="423"/>
    </location>
</feature>